<keyword evidence="1" id="KW-1133">Transmembrane helix</keyword>
<proteinExistence type="predicted"/>
<dbReference type="Proteomes" id="UP000230607">
    <property type="component" value="Chromosome 1"/>
</dbReference>
<feature type="transmembrane region" description="Helical" evidence="1">
    <location>
        <begin position="174"/>
        <end position="193"/>
    </location>
</feature>
<evidence type="ECO:0000313" key="2">
    <source>
        <dbReference type="EMBL" id="SMH71150.1"/>
    </source>
</evidence>
<feature type="transmembrane region" description="Helical" evidence="1">
    <location>
        <begin position="136"/>
        <end position="162"/>
    </location>
</feature>
<feature type="transmembrane region" description="Helical" evidence="1">
    <location>
        <begin position="86"/>
        <end position="107"/>
    </location>
</feature>
<feature type="transmembrane region" description="Helical" evidence="1">
    <location>
        <begin position="12"/>
        <end position="33"/>
    </location>
</feature>
<keyword evidence="1" id="KW-0472">Membrane</keyword>
<sequence length="256" mass="28270">MASTARMSWRVSNSLIVILVITLYILLPLPFFLGEKTDSKTMLTFYQYSMPFLAGGLVLLFLFKQNRIAVPTKDEKQRRGSERRQIVRLGAIAGCIASFSVLVPIFLGEYATHLPPGTYLSVLGTVLGSYIGNTQYSFVLGLMAHLITGTAIGAVFSCIMSASEIFDFRKKSQVFAFGLGAGFITFLALFNPISRLGIEPYLQQSLHVTMTNADPITISNTAREIMSNLLAGSLLMHLLFGFMLGMAFYVLARRYT</sequence>
<organism evidence="2 3">
    <name type="scientific">Candidatus Nitrosotalea okcheonensis</name>
    <dbReference type="NCBI Taxonomy" id="1903276"/>
    <lineage>
        <taxon>Archaea</taxon>
        <taxon>Nitrososphaerota</taxon>
        <taxon>Nitrososphaeria</taxon>
        <taxon>Nitrosotaleales</taxon>
        <taxon>Nitrosotaleaceae</taxon>
        <taxon>Nitrosotalea</taxon>
    </lineage>
</organism>
<protein>
    <submittedName>
        <fullName evidence="2">Uncharacterized protein</fullName>
    </submittedName>
</protein>
<accession>A0A2H1FEG2</accession>
<dbReference type="AlphaFoldDB" id="A0A2H1FEG2"/>
<reference evidence="3" key="1">
    <citation type="submission" date="2017-03" db="EMBL/GenBank/DDBJ databases">
        <authorList>
            <person name="Herbold C."/>
        </authorList>
    </citation>
    <scope>NUCLEOTIDE SEQUENCE [LARGE SCALE GENOMIC DNA]</scope>
</reference>
<feature type="transmembrane region" description="Helical" evidence="1">
    <location>
        <begin position="229"/>
        <end position="252"/>
    </location>
</feature>
<evidence type="ECO:0000256" key="1">
    <source>
        <dbReference type="SAM" id="Phobius"/>
    </source>
</evidence>
<name>A0A2H1FEG2_9ARCH</name>
<keyword evidence="3" id="KW-1185">Reference proteome</keyword>
<evidence type="ECO:0000313" key="3">
    <source>
        <dbReference type="Proteomes" id="UP000230607"/>
    </source>
</evidence>
<feature type="transmembrane region" description="Helical" evidence="1">
    <location>
        <begin position="45"/>
        <end position="63"/>
    </location>
</feature>
<keyword evidence="1" id="KW-0812">Transmembrane</keyword>
<dbReference type="EMBL" id="LT841358">
    <property type="protein sequence ID" value="SMH71150.1"/>
    <property type="molecule type" value="Genomic_DNA"/>
</dbReference>
<dbReference type="RefSeq" id="WP_157927170.1">
    <property type="nucleotide sequence ID" value="NZ_LT841358.1"/>
</dbReference>
<gene>
    <name evidence="2" type="ORF">NCS_10957</name>
</gene>